<evidence type="ECO:0008006" key="3">
    <source>
        <dbReference type="Google" id="ProtNLM"/>
    </source>
</evidence>
<dbReference type="PANTHER" id="PTHR31912:SF34">
    <property type="entry name" value="NOTOCHORD-RELATED PROTEIN"/>
    <property type="match status" value="1"/>
</dbReference>
<protein>
    <recommendedName>
        <fullName evidence="3">Cr1-8 nvi</fullName>
    </recommendedName>
</protein>
<evidence type="ECO:0000313" key="2">
    <source>
        <dbReference type="Proteomes" id="UP000821853"/>
    </source>
</evidence>
<sequence length="530" mass="59629">MLVHILLYSDELGIANPLGAARGKHTLFVVYYSILNIHPKYRSQLRLLHIAIIAKYPDVKKHGLPATLRPLLQELSELQSNGITISVNGKDVCLKVSVLACAGDNLSMNRLGGFTCSFSRGSVCRFCMAQSSQLPTLTREGLCQVRTKELHQSHLTAVELNPALYKRLYGVNAPSSMSCLGNFDPTSQLPPDIMHDLFEGAFPFVVQHTVMGLLQDGILSESDLDKIATFQYGCNDRKNRPSELTVSLLKDKGVVTGTATQKWCLFRLLPQIFPSGVPEGNLKWEVYLLLREVADIILAYEMPADALAYLETKIQEFIRTFVECYPNQRLIPKLHYLIHYPRMISFFGPLTQVWCMRFEAKHQYLKNVATKVKNFRNISKTLAERHQLLQSYEFSELVFDEAPTMTGLKPAERSQMPACVLDALPRGKVWQAKSATVHHNTYVIGDVLVMSKGDEPKFAQICNIVSAQNEVVLLLEKLEVVEFRRHRFAFKVAKTGEKCVARPGDEAVHDSLDLYFGGEVVPKCEIVLLD</sequence>
<reference evidence="1 2" key="1">
    <citation type="journal article" date="2020" name="Cell">
        <title>Large-Scale Comparative Analyses of Tick Genomes Elucidate Their Genetic Diversity and Vector Capacities.</title>
        <authorList>
            <consortium name="Tick Genome and Microbiome Consortium (TIGMIC)"/>
            <person name="Jia N."/>
            <person name="Wang J."/>
            <person name="Shi W."/>
            <person name="Du L."/>
            <person name="Sun Y."/>
            <person name="Zhan W."/>
            <person name="Jiang J.F."/>
            <person name="Wang Q."/>
            <person name="Zhang B."/>
            <person name="Ji P."/>
            <person name="Bell-Sakyi L."/>
            <person name="Cui X.M."/>
            <person name="Yuan T.T."/>
            <person name="Jiang B.G."/>
            <person name="Yang W.F."/>
            <person name="Lam T.T."/>
            <person name="Chang Q.C."/>
            <person name="Ding S.J."/>
            <person name="Wang X.J."/>
            <person name="Zhu J.G."/>
            <person name="Ruan X.D."/>
            <person name="Zhao L."/>
            <person name="Wei J.T."/>
            <person name="Ye R.Z."/>
            <person name="Que T.C."/>
            <person name="Du C.H."/>
            <person name="Zhou Y.H."/>
            <person name="Cheng J.X."/>
            <person name="Dai P.F."/>
            <person name="Guo W.B."/>
            <person name="Han X.H."/>
            <person name="Huang E.J."/>
            <person name="Li L.F."/>
            <person name="Wei W."/>
            <person name="Gao Y.C."/>
            <person name="Liu J.Z."/>
            <person name="Shao H.Z."/>
            <person name="Wang X."/>
            <person name="Wang C.C."/>
            <person name="Yang T.C."/>
            <person name="Huo Q.B."/>
            <person name="Li W."/>
            <person name="Chen H.Y."/>
            <person name="Chen S.E."/>
            <person name="Zhou L.G."/>
            <person name="Ni X.B."/>
            <person name="Tian J.H."/>
            <person name="Sheng Y."/>
            <person name="Liu T."/>
            <person name="Pan Y.S."/>
            <person name="Xia L.Y."/>
            <person name="Li J."/>
            <person name="Zhao F."/>
            <person name="Cao W.C."/>
        </authorList>
    </citation>
    <scope>NUCLEOTIDE SEQUENCE [LARGE SCALE GENOMIC DNA]</scope>
    <source>
        <strain evidence="1">HaeL-2018</strain>
    </source>
</reference>
<comment type="caution">
    <text evidence="1">The sequence shown here is derived from an EMBL/GenBank/DDBJ whole genome shotgun (WGS) entry which is preliminary data.</text>
</comment>
<dbReference type="EMBL" id="JABSTR010000002">
    <property type="protein sequence ID" value="KAH9364855.1"/>
    <property type="molecule type" value="Genomic_DNA"/>
</dbReference>
<evidence type="ECO:0000313" key="1">
    <source>
        <dbReference type="EMBL" id="KAH9364855.1"/>
    </source>
</evidence>
<dbReference type="AlphaFoldDB" id="A0A9J6FPY2"/>
<proteinExistence type="predicted"/>
<dbReference type="OMA" id="WISAVDN"/>
<dbReference type="PANTHER" id="PTHR31912">
    <property type="entry name" value="IP13529P"/>
    <property type="match status" value="1"/>
</dbReference>
<accession>A0A9J6FPY2</accession>
<dbReference type="VEuPathDB" id="VectorBase:HLOH_058664"/>
<keyword evidence="2" id="KW-1185">Reference proteome</keyword>
<gene>
    <name evidence="1" type="ORF">HPB48_013399</name>
</gene>
<dbReference type="Proteomes" id="UP000821853">
    <property type="component" value="Chromosome 10"/>
</dbReference>
<organism evidence="1 2">
    <name type="scientific">Haemaphysalis longicornis</name>
    <name type="common">Bush tick</name>
    <dbReference type="NCBI Taxonomy" id="44386"/>
    <lineage>
        <taxon>Eukaryota</taxon>
        <taxon>Metazoa</taxon>
        <taxon>Ecdysozoa</taxon>
        <taxon>Arthropoda</taxon>
        <taxon>Chelicerata</taxon>
        <taxon>Arachnida</taxon>
        <taxon>Acari</taxon>
        <taxon>Parasitiformes</taxon>
        <taxon>Ixodida</taxon>
        <taxon>Ixodoidea</taxon>
        <taxon>Ixodidae</taxon>
        <taxon>Haemaphysalinae</taxon>
        <taxon>Haemaphysalis</taxon>
    </lineage>
</organism>
<dbReference type="OrthoDB" id="8191210at2759"/>
<name>A0A9J6FPY2_HAELO</name>